<dbReference type="Proteomes" id="UP000437068">
    <property type="component" value="Unassembled WGS sequence"/>
</dbReference>
<protein>
    <recommendedName>
        <fullName evidence="5">Crinkler effector protein N-terminal domain-containing protein</fullName>
    </recommendedName>
</protein>
<dbReference type="Gene3D" id="1.20.1250.20">
    <property type="entry name" value="MFS general substrate transporter like domains"/>
    <property type="match status" value="1"/>
</dbReference>
<dbReference type="InterPro" id="IPR045379">
    <property type="entry name" value="Crinkler_N"/>
</dbReference>
<feature type="transmembrane region" description="Helical" evidence="4">
    <location>
        <begin position="146"/>
        <end position="171"/>
    </location>
</feature>
<dbReference type="GO" id="GO:0043657">
    <property type="term" value="C:host cell"/>
    <property type="evidence" value="ECO:0007669"/>
    <property type="project" value="UniProtKB-SubCell"/>
</dbReference>
<dbReference type="InterPro" id="IPR036259">
    <property type="entry name" value="MFS_trans_sf"/>
</dbReference>
<evidence type="ECO:0000256" key="1">
    <source>
        <dbReference type="ARBA" id="ARBA00004340"/>
    </source>
</evidence>
<name>A0A6A4B5R4_9STRA</name>
<evidence type="ECO:0000259" key="5">
    <source>
        <dbReference type="Pfam" id="PF20147"/>
    </source>
</evidence>
<evidence type="ECO:0000313" key="6">
    <source>
        <dbReference type="EMBL" id="KAE9266872.1"/>
    </source>
</evidence>
<feature type="non-terminal residue" evidence="6">
    <location>
        <position position="1"/>
    </location>
</feature>
<keyword evidence="4" id="KW-0472">Membrane</keyword>
<dbReference type="EMBL" id="QXGE01005680">
    <property type="protein sequence ID" value="KAE9266872.1"/>
    <property type="molecule type" value="Genomic_DNA"/>
</dbReference>
<comment type="subcellular location">
    <subcellularLocation>
        <location evidence="1">Host cell</location>
    </subcellularLocation>
    <subcellularLocation>
        <location evidence="2">Secreted</location>
    </subcellularLocation>
</comment>
<organism evidence="6 7">
    <name type="scientific">Phytophthora fragariae</name>
    <dbReference type="NCBI Taxonomy" id="53985"/>
    <lineage>
        <taxon>Eukaryota</taxon>
        <taxon>Sar</taxon>
        <taxon>Stramenopiles</taxon>
        <taxon>Oomycota</taxon>
        <taxon>Peronosporomycetes</taxon>
        <taxon>Peronosporales</taxon>
        <taxon>Peronosporaceae</taxon>
        <taxon>Phytophthora</taxon>
    </lineage>
</organism>
<dbReference type="Pfam" id="PF20147">
    <property type="entry name" value="Crinkler"/>
    <property type="match status" value="1"/>
</dbReference>
<dbReference type="SUPFAM" id="SSF103473">
    <property type="entry name" value="MFS general substrate transporter"/>
    <property type="match status" value="1"/>
</dbReference>
<evidence type="ECO:0000256" key="4">
    <source>
        <dbReference type="SAM" id="Phobius"/>
    </source>
</evidence>
<proteinExistence type="predicted"/>
<evidence type="ECO:0000256" key="3">
    <source>
        <dbReference type="ARBA" id="ARBA00022525"/>
    </source>
</evidence>
<dbReference type="AlphaFoldDB" id="A0A6A4B5R4"/>
<feature type="non-terminal residue" evidence="6">
    <location>
        <position position="439"/>
    </location>
</feature>
<feature type="domain" description="Crinkler effector protein N-terminal" evidence="5">
    <location>
        <begin position="185"/>
        <end position="269"/>
    </location>
</feature>
<keyword evidence="3" id="KW-0964">Secreted</keyword>
<evidence type="ECO:0000256" key="2">
    <source>
        <dbReference type="ARBA" id="ARBA00004613"/>
    </source>
</evidence>
<keyword evidence="4" id="KW-1133">Transmembrane helix</keyword>
<evidence type="ECO:0000313" key="7">
    <source>
        <dbReference type="Proteomes" id="UP000437068"/>
    </source>
</evidence>
<accession>A0A6A4B5R4</accession>
<feature type="transmembrane region" description="Helical" evidence="4">
    <location>
        <begin position="63"/>
        <end position="82"/>
    </location>
</feature>
<dbReference type="GO" id="GO:0005576">
    <property type="term" value="C:extracellular region"/>
    <property type="evidence" value="ECO:0007669"/>
    <property type="project" value="UniProtKB-SubCell"/>
</dbReference>
<sequence>GVGVAFAVLGQATNFGVFAALGPNEDLFGPEHRGKIMALEFAAFSAGGALFAELYKHYFDGHVPLYFGCLMFAVFLLAWVTLYRPGKEDPARAVAAAPPIHALDEFMPPDTKTRTSVDLERNCKLHVVPTAQPDITGREILADSRFWLLFATVFILVGSSLFIMSNIAFIVESLGGPMEQIPGIEAIFDKKQYNHQCKFDFTMLTLYLARKKEGGGTKWLTDDRHVKNFLRGGISTEYEEMRPTWTLDDEAYFGANFQPRPKQVHVLVELPDLPNKRLRVEIGPRIEMFEGVPQIKIQGVQYVTLPAAFLDKCGYKVSDDVMLYCRREVHDLWGFVQNEVIAKNARGFIVGPPGTGKSVSTLSFVASLDHQEWNVVWIHLGKNLDSCLALGTKEYWEITELSSFELPRVAGKKLFICLDGFRATTAHDDFFQRVFALLD</sequence>
<comment type="caution">
    <text evidence="6">The sequence shown here is derived from an EMBL/GenBank/DDBJ whole genome shotgun (WGS) entry which is preliminary data.</text>
</comment>
<reference evidence="6 7" key="1">
    <citation type="submission" date="2018-08" db="EMBL/GenBank/DDBJ databases">
        <title>Genomic investigation of the strawberry pathogen Phytophthora fragariae indicates pathogenicity is determined by transcriptional variation in three key races.</title>
        <authorList>
            <person name="Adams T.M."/>
            <person name="Armitage A.D."/>
            <person name="Sobczyk M.K."/>
            <person name="Bates H.J."/>
            <person name="Dunwell J.M."/>
            <person name="Nellist C.F."/>
            <person name="Harrison R.J."/>
        </authorList>
    </citation>
    <scope>NUCLEOTIDE SEQUENCE [LARGE SCALE GENOMIC DNA]</scope>
    <source>
        <strain evidence="6 7">A4</strain>
    </source>
</reference>
<gene>
    <name evidence="6" type="ORF">PF001_g30302</name>
</gene>
<keyword evidence="4" id="KW-0812">Transmembrane</keyword>